<feature type="coiled-coil region" evidence="1">
    <location>
        <begin position="65"/>
        <end position="176"/>
    </location>
</feature>
<evidence type="ECO:0000256" key="2">
    <source>
        <dbReference type="SAM" id="MobiDB-lite"/>
    </source>
</evidence>
<dbReference type="Proteomes" id="UP000594263">
    <property type="component" value="Unplaced"/>
</dbReference>
<keyword evidence="1" id="KW-0175">Coiled coil</keyword>
<feature type="region of interest" description="Disordered" evidence="2">
    <location>
        <begin position="1"/>
        <end position="32"/>
    </location>
</feature>
<organism evidence="3 4">
    <name type="scientific">Kalanchoe fedtschenkoi</name>
    <name type="common">Lavender scallops</name>
    <name type="synonym">South American air plant</name>
    <dbReference type="NCBI Taxonomy" id="63787"/>
    <lineage>
        <taxon>Eukaryota</taxon>
        <taxon>Viridiplantae</taxon>
        <taxon>Streptophyta</taxon>
        <taxon>Embryophyta</taxon>
        <taxon>Tracheophyta</taxon>
        <taxon>Spermatophyta</taxon>
        <taxon>Magnoliopsida</taxon>
        <taxon>eudicotyledons</taxon>
        <taxon>Gunneridae</taxon>
        <taxon>Pentapetalae</taxon>
        <taxon>Saxifragales</taxon>
        <taxon>Crassulaceae</taxon>
        <taxon>Kalanchoe</taxon>
    </lineage>
</organism>
<protein>
    <submittedName>
        <fullName evidence="3">Uncharacterized protein</fullName>
    </submittedName>
</protein>
<reference evidence="3" key="1">
    <citation type="submission" date="2021-01" db="UniProtKB">
        <authorList>
            <consortium name="EnsemblPlants"/>
        </authorList>
    </citation>
    <scope>IDENTIFICATION</scope>
</reference>
<dbReference type="PANTHER" id="PTHR48145">
    <property type="entry name" value="NUCLEAR ENVELOPE-ASSOCIATED PROTEIN 1"/>
    <property type="match status" value="1"/>
</dbReference>
<evidence type="ECO:0000313" key="3">
    <source>
        <dbReference type="EnsemblPlants" id="Kaladp0034s0181.1.v1.1"/>
    </source>
</evidence>
<dbReference type="AlphaFoldDB" id="A0A7N0TEE8"/>
<dbReference type="EnsemblPlants" id="Kaladp0034s0181.1.v1.1">
    <property type="protein sequence ID" value="Kaladp0034s0181.1.v1.1"/>
    <property type="gene ID" value="Kaladp0034s0181.v1.1"/>
</dbReference>
<proteinExistence type="predicted"/>
<keyword evidence="4" id="KW-1185">Reference proteome</keyword>
<dbReference type="PANTHER" id="PTHR48145:SF5">
    <property type="entry name" value="NUCLEAR ENVELOPE-ASSOCIATED PROTEIN 2"/>
    <property type="match status" value="1"/>
</dbReference>
<evidence type="ECO:0000313" key="4">
    <source>
        <dbReference type="Proteomes" id="UP000594263"/>
    </source>
</evidence>
<feature type="compositionally biased region" description="Basic and acidic residues" evidence="2">
    <location>
        <begin position="20"/>
        <end position="32"/>
    </location>
</feature>
<sequence>MPELENSNVPSSVSFSSSSVKEREDTDPLLRDLSEKKLSFRRSVVSLAAELKEVRSRLISKEQLIAKETRTRQASEARAKKIEEEMHRLQKNLEERNEQLQASASTAQQYLKEIDDVRSKLSETQATADASVASAQSAQLQCLTLIKELDEKNSDLKENEARVARLAEQFDLLQKDLQAREISQYQLRDEVIRVEQEIMQAVSKAGINKDCELLKLLEDISPKNREKIDRLLIHKDGEIARLTDEIRIMSTHWELKTKQLESQIEKHRKADQDLKKRLLKLEFCLQESRSQTRKLQRKGELRDKALKELKDQLSTKERNISDRSVNPNFWESSNFKIVISMSMLILVVFTKR</sequence>
<dbReference type="Gene3D" id="1.20.58.60">
    <property type="match status" value="1"/>
</dbReference>
<dbReference type="Gramene" id="Kaladp0034s0181.1.v1.1">
    <property type="protein sequence ID" value="Kaladp0034s0181.1.v1.1"/>
    <property type="gene ID" value="Kaladp0034s0181.v1.1"/>
</dbReference>
<accession>A0A7N0TEE8</accession>
<feature type="compositionally biased region" description="Low complexity" evidence="2">
    <location>
        <begin position="7"/>
        <end position="19"/>
    </location>
</feature>
<name>A0A7N0TEE8_KALFE</name>
<evidence type="ECO:0000256" key="1">
    <source>
        <dbReference type="SAM" id="Coils"/>
    </source>
</evidence>
<dbReference type="InterPro" id="IPR049932">
    <property type="entry name" value="NEAP1-4"/>
</dbReference>